<feature type="active site" description="Nucleophile" evidence="7">
    <location>
        <position position="391"/>
    </location>
</feature>
<dbReference type="Proteomes" id="UP000184480">
    <property type="component" value="Unassembled WGS sequence"/>
</dbReference>
<dbReference type="CDD" id="cd07023">
    <property type="entry name" value="S49_Sppa_N_C"/>
    <property type="match status" value="1"/>
</dbReference>
<dbReference type="Gene3D" id="6.20.330.10">
    <property type="match status" value="1"/>
</dbReference>
<dbReference type="PIRSF" id="PIRSF001217">
    <property type="entry name" value="Protease_4_SppA"/>
    <property type="match status" value="1"/>
</dbReference>
<dbReference type="GO" id="GO:0016020">
    <property type="term" value="C:membrane"/>
    <property type="evidence" value="ECO:0007669"/>
    <property type="project" value="UniProtKB-SubCell"/>
</dbReference>
<gene>
    <name evidence="10" type="ORF">SAMN05444362_10387</name>
</gene>
<feature type="domain" description="Peptidase S49" evidence="9">
    <location>
        <begin position="374"/>
        <end position="536"/>
    </location>
</feature>
<keyword evidence="6 8" id="KW-0472">Membrane</keyword>
<dbReference type="Pfam" id="PF01343">
    <property type="entry name" value="Peptidase_S49"/>
    <property type="match status" value="2"/>
</dbReference>
<keyword evidence="5" id="KW-0720">Serine protease</keyword>
<dbReference type="PANTHER" id="PTHR33209">
    <property type="entry name" value="PROTEASE 4"/>
    <property type="match status" value="1"/>
</dbReference>
<feature type="transmembrane region" description="Helical" evidence="8">
    <location>
        <begin position="12"/>
        <end position="37"/>
    </location>
</feature>
<dbReference type="InterPro" id="IPR004635">
    <property type="entry name" value="Pept_S49_SppA"/>
</dbReference>
<dbReference type="GO" id="GO:0008236">
    <property type="term" value="F:serine-type peptidase activity"/>
    <property type="evidence" value="ECO:0007669"/>
    <property type="project" value="UniProtKB-KW"/>
</dbReference>
<keyword evidence="11" id="KW-1185">Reference proteome</keyword>
<dbReference type="AlphaFoldDB" id="A0A1M4Y6I9"/>
<feature type="domain" description="Peptidase S49" evidence="9">
    <location>
        <begin position="123"/>
        <end position="277"/>
    </location>
</feature>
<evidence type="ECO:0000313" key="10">
    <source>
        <dbReference type="EMBL" id="SHF01328.1"/>
    </source>
</evidence>
<evidence type="ECO:0000256" key="8">
    <source>
        <dbReference type="SAM" id="Phobius"/>
    </source>
</evidence>
<keyword evidence="8" id="KW-1133">Transmembrane helix</keyword>
<evidence type="ECO:0000259" key="9">
    <source>
        <dbReference type="Pfam" id="PF01343"/>
    </source>
</evidence>
<feature type="active site" description="Proton donor/acceptor" evidence="7">
    <location>
        <position position="191"/>
    </location>
</feature>
<dbReference type="InterPro" id="IPR047217">
    <property type="entry name" value="S49_SppA_67K_type_N"/>
</dbReference>
<evidence type="ECO:0000256" key="1">
    <source>
        <dbReference type="ARBA" id="ARBA00004370"/>
    </source>
</evidence>
<dbReference type="InterPro" id="IPR004634">
    <property type="entry name" value="Pept_S49_pIV"/>
</dbReference>
<dbReference type="NCBIfam" id="TIGR00706">
    <property type="entry name" value="SppA_dom"/>
    <property type="match status" value="1"/>
</dbReference>
<evidence type="ECO:0000256" key="7">
    <source>
        <dbReference type="PIRSR" id="PIRSR001217-1"/>
    </source>
</evidence>
<dbReference type="EMBL" id="FQUC01000003">
    <property type="protein sequence ID" value="SHF01328.1"/>
    <property type="molecule type" value="Genomic_DNA"/>
</dbReference>
<dbReference type="NCBIfam" id="TIGR00705">
    <property type="entry name" value="SppA_67K"/>
    <property type="match status" value="1"/>
</dbReference>
<keyword evidence="3 10" id="KW-0645">Protease</keyword>
<evidence type="ECO:0000256" key="2">
    <source>
        <dbReference type="ARBA" id="ARBA00008683"/>
    </source>
</evidence>
<protein>
    <submittedName>
        <fullName evidence="10">Protease-4</fullName>
    </submittedName>
</protein>
<organism evidence="10 11">
    <name type="scientific">Dysgonomonas macrotermitis</name>
    <dbReference type="NCBI Taxonomy" id="1346286"/>
    <lineage>
        <taxon>Bacteria</taxon>
        <taxon>Pseudomonadati</taxon>
        <taxon>Bacteroidota</taxon>
        <taxon>Bacteroidia</taxon>
        <taxon>Bacteroidales</taxon>
        <taxon>Dysgonomonadaceae</taxon>
        <taxon>Dysgonomonas</taxon>
    </lineage>
</organism>
<dbReference type="InterPro" id="IPR002142">
    <property type="entry name" value="Peptidase_S49"/>
</dbReference>
<dbReference type="GO" id="GO:0006465">
    <property type="term" value="P:signal peptide processing"/>
    <property type="evidence" value="ECO:0007669"/>
    <property type="project" value="InterPro"/>
</dbReference>
<accession>A0A1M4Y6I9</accession>
<dbReference type="STRING" id="1346286.SAMN05444362_10387"/>
<proteinExistence type="inferred from homology"/>
<dbReference type="OrthoDB" id="9764363at2"/>
<evidence type="ECO:0000256" key="3">
    <source>
        <dbReference type="ARBA" id="ARBA00022670"/>
    </source>
</evidence>
<reference evidence="11" key="1">
    <citation type="submission" date="2016-11" db="EMBL/GenBank/DDBJ databases">
        <authorList>
            <person name="Varghese N."/>
            <person name="Submissions S."/>
        </authorList>
    </citation>
    <scope>NUCLEOTIDE SEQUENCE [LARGE SCALE GENOMIC DNA]</scope>
    <source>
        <strain evidence="11">DSM 27370</strain>
    </source>
</reference>
<dbReference type="PANTHER" id="PTHR33209:SF1">
    <property type="entry name" value="PEPTIDASE S49 DOMAIN-CONTAINING PROTEIN"/>
    <property type="match status" value="1"/>
</dbReference>
<dbReference type="InterPro" id="IPR047272">
    <property type="entry name" value="S49_SppA_C"/>
</dbReference>
<dbReference type="Gene3D" id="3.90.226.10">
    <property type="entry name" value="2-enoyl-CoA Hydratase, Chain A, domain 1"/>
    <property type="match status" value="3"/>
</dbReference>
<keyword evidence="4" id="KW-0378">Hydrolase</keyword>
<comment type="subcellular location">
    <subcellularLocation>
        <location evidence="1">Membrane</location>
    </subcellularLocation>
</comment>
<evidence type="ECO:0000313" key="11">
    <source>
        <dbReference type="Proteomes" id="UP000184480"/>
    </source>
</evidence>
<evidence type="ECO:0000256" key="6">
    <source>
        <dbReference type="ARBA" id="ARBA00023136"/>
    </source>
</evidence>
<sequence>MKNFFKTLLASTLGVIIGSAILSLFAIMIFAGIIAGMGSSSTYSLKDQTVLSIDLEGILNERSASNPLDKILGNPSSIGLDDILDAIQKAKENDEVKGIYLKAGQFNGGLANLEPIRNALIDFKETGKFIVAYGDFYAQDTYYLASVADKIILNPKGSLDFHGLSSNLTFTKNMTDKLGIKMQVFKVGTFKSAVEPLIQEKMSDANRLQRTSYLNDIWAHLLKGISDSRNIPVAKLNEYADKFLMFTEADSLINYQMVDTLLYTPAVESYLKQLVNIEESKDLNMATVENMVNVKSKTKENKDNEIAILYAEGTIVDDAANNLFSGGSTITAKEYVKELNKLKNDDKVKAVVFRVNSPGGSAYASEQIWNAVKELKAKKPVIVSMGDYAASGGYYISCAANTIVAEPTTLTGSIGIFGIIPDGEELAKKIGLSFDEVNTNKHSSFGGAPYSIPFLLTASSRGFNDEESRILQKYIENGYDLFISRCADGRNKTKADIDSIGQGRVWTGAQALKIGLVDKLGGLDTAIALAVEQAKVTEYSTAKYPVKKDMFSQIFEESMNNSKIKAIKFFMGETGYNQNVTRNYLQTFDIRSAMITEQVSY</sequence>
<keyword evidence="8" id="KW-0812">Transmembrane</keyword>
<evidence type="ECO:0000256" key="4">
    <source>
        <dbReference type="ARBA" id="ARBA00022801"/>
    </source>
</evidence>
<dbReference type="CDD" id="cd07018">
    <property type="entry name" value="S49_SppA_67K_type"/>
    <property type="match status" value="1"/>
</dbReference>
<dbReference type="InterPro" id="IPR029045">
    <property type="entry name" value="ClpP/crotonase-like_dom_sf"/>
</dbReference>
<dbReference type="RefSeq" id="WP_062177299.1">
    <property type="nucleotide sequence ID" value="NZ_BBXL01000003.1"/>
</dbReference>
<name>A0A1M4Y6I9_9BACT</name>
<dbReference type="SUPFAM" id="SSF52096">
    <property type="entry name" value="ClpP/crotonase"/>
    <property type="match status" value="2"/>
</dbReference>
<evidence type="ECO:0000256" key="5">
    <source>
        <dbReference type="ARBA" id="ARBA00022825"/>
    </source>
</evidence>
<comment type="similarity">
    <text evidence="2">Belongs to the peptidase S49 family.</text>
</comment>